<feature type="transmembrane region" description="Helical" evidence="1">
    <location>
        <begin position="54"/>
        <end position="74"/>
    </location>
</feature>
<dbReference type="AlphaFoldDB" id="A0AA40DY64"/>
<accession>A0AA40DY64</accession>
<dbReference type="Proteomes" id="UP001172101">
    <property type="component" value="Unassembled WGS sequence"/>
</dbReference>
<gene>
    <name evidence="2" type="ORF">B0T26DRAFT_294791</name>
</gene>
<feature type="transmembrane region" description="Helical" evidence="1">
    <location>
        <begin position="25"/>
        <end position="42"/>
    </location>
</feature>
<comment type="caution">
    <text evidence="2">The sequence shown here is derived from an EMBL/GenBank/DDBJ whole genome shotgun (WGS) entry which is preliminary data.</text>
</comment>
<dbReference type="GeneID" id="85317475"/>
<name>A0AA40DY64_9PEZI</name>
<organism evidence="2 3">
    <name type="scientific">Lasiosphaeria miniovina</name>
    <dbReference type="NCBI Taxonomy" id="1954250"/>
    <lineage>
        <taxon>Eukaryota</taxon>
        <taxon>Fungi</taxon>
        <taxon>Dikarya</taxon>
        <taxon>Ascomycota</taxon>
        <taxon>Pezizomycotina</taxon>
        <taxon>Sordariomycetes</taxon>
        <taxon>Sordariomycetidae</taxon>
        <taxon>Sordariales</taxon>
        <taxon>Lasiosphaeriaceae</taxon>
        <taxon>Lasiosphaeria</taxon>
    </lineage>
</organism>
<evidence type="ECO:0000256" key="1">
    <source>
        <dbReference type="SAM" id="Phobius"/>
    </source>
</evidence>
<reference evidence="2" key="1">
    <citation type="submission" date="2023-06" db="EMBL/GenBank/DDBJ databases">
        <title>Genome-scale phylogeny and comparative genomics of the fungal order Sordariales.</title>
        <authorList>
            <consortium name="Lawrence Berkeley National Laboratory"/>
            <person name="Hensen N."/>
            <person name="Bonometti L."/>
            <person name="Westerberg I."/>
            <person name="Brannstrom I.O."/>
            <person name="Guillou S."/>
            <person name="Cros-Aarteil S."/>
            <person name="Calhoun S."/>
            <person name="Haridas S."/>
            <person name="Kuo A."/>
            <person name="Mondo S."/>
            <person name="Pangilinan J."/>
            <person name="Riley R."/>
            <person name="LaButti K."/>
            <person name="Andreopoulos B."/>
            <person name="Lipzen A."/>
            <person name="Chen C."/>
            <person name="Yanf M."/>
            <person name="Daum C."/>
            <person name="Ng V."/>
            <person name="Clum A."/>
            <person name="Steindorff A."/>
            <person name="Ohm R."/>
            <person name="Martin F."/>
            <person name="Silar P."/>
            <person name="Natvig D."/>
            <person name="Lalanne C."/>
            <person name="Gautier V."/>
            <person name="Ament-velasquez S.L."/>
            <person name="Kruys A."/>
            <person name="Hutchinson M.I."/>
            <person name="Powell A.J."/>
            <person name="Barry K."/>
            <person name="Miller A.N."/>
            <person name="Grigoriev I.V."/>
            <person name="Debuchy R."/>
            <person name="Gladieux P."/>
            <person name="Thoren M.H."/>
            <person name="Johannesson H."/>
        </authorList>
    </citation>
    <scope>NUCLEOTIDE SEQUENCE</scope>
    <source>
        <strain evidence="2">SMH2392-1A</strain>
    </source>
</reference>
<keyword evidence="1" id="KW-0472">Membrane</keyword>
<keyword evidence="1" id="KW-1133">Transmembrane helix</keyword>
<dbReference type="EMBL" id="JAUIRO010000004">
    <property type="protein sequence ID" value="KAK0717351.1"/>
    <property type="molecule type" value="Genomic_DNA"/>
</dbReference>
<proteinExistence type="predicted"/>
<keyword evidence="3" id="KW-1185">Reference proteome</keyword>
<evidence type="ECO:0000313" key="3">
    <source>
        <dbReference type="Proteomes" id="UP001172101"/>
    </source>
</evidence>
<sequence>MIPDLILFSLGGVFFSISVYMCDEFIYVASFSSLYILLCYWASVQWRCGEGCSVTCIFCGFFSFFLGACIMSSYI</sequence>
<evidence type="ECO:0000313" key="2">
    <source>
        <dbReference type="EMBL" id="KAK0717351.1"/>
    </source>
</evidence>
<dbReference type="RefSeq" id="XP_060296144.1">
    <property type="nucleotide sequence ID" value="XM_060434205.1"/>
</dbReference>
<protein>
    <submittedName>
        <fullName evidence="2">Uncharacterized protein</fullName>
    </submittedName>
</protein>
<keyword evidence="1" id="KW-0812">Transmembrane</keyword>